<reference evidence="1" key="1">
    <citation type="submission" date="2022-03" db="EMBL/GenBank/DDBJ databases">
        <title>A functionally conserved STORR gene fusion in Papaver species that diverged 16.8 million years ago.</title>
        <authorList>
            <person name="Catania T."/>
        </authorList>
    </citation>
    <scope>NUCLEOTIDE SEQUENCE</scope>
    <source>
        <strain evidence="1">S-191538</strain>
    </source>
</reference>
<dbReference type="AlphaFoldDB" id="A0AA41VC05"/>
<dbReference type="Proteomes" id="UP001177140">
    <property type="component" value="Unassembled WGS sequence"/>
</dbReference>
<evidence type="ECO:0000313" key="1">
    <source>
        <dbReference type="EMBL" id="MCL7036408.1"/>
    </source>
</evidence>
<keyword evidence="2" id="KW-1185">Reference proteome</keyword>
<dbReference type="EMBL" id="JAJJMA010167606">
    <property type="protein sequence ID" value="MCL7036408.1"/>
    <property type="molecule type" value="Genomic_DNA"/>
</dbReference>
<gene>
    <name evidence="1" type="ORF">MKW94_020579</name>
</gene>
<comment type="caution">
    <text evidence="1">The sequence shown here is derived from an EMBL/GenBank/DDBJ whole genome shotgun (WGS) entry which is preliminary data.</text>
</comment>
<sequence>MDKSIAEEVYKELLCKNHPVNEIFVPTRAKWFDLCLEWGNKDDDAIKAHIKATTTQVYDDGRFKQNVYEIRTDNFYSDDADIGCGAILRDSCGRPIAVWSSHVPEVERVSSFYHQLEGVSLGIKLAKKYEVPQFYMYCTSEDVAEFVMVSWGRRDASCTRRRLPNAVRSDHEKAYELIIDIISDISELFSQGLSFFDVSWSERKETDGAYWLAKQGADKKMRLLEIRECEDLAECLYQDVFGLFLE</sequence>
<accession>A0AA41VC05</accession>
<proteinExistence type="predicted"/>
<name>A0AA41VC05_PAPNU</name>
<organism evidence="1 2">
    <name type="scientific">Papaver nudicaule</name>
    <name type="common">Iceland poppy</name>
    <dbReference type="NCBI Taxonomy" id="74823"/>
    <lineage>
        <taxon>Eukaryota</taxon>
        <taxon>Viridiplantae</taxon>
        <taxon>Streptophyta</taxon>
        <taxon>Embryophyta</taxon>
        <taxon>Tracheophyta</taxon>
        <taxon>Spermatophyta</taxon>
        <taxon>Magnoliopsida</taxon>
        <taxon>Ranunculales</taxon>
        <taxon>Papaveraceae</taxon>
        <taxon>Papaveroideae</taxon>
        <taxon>Papaver</taxon>
    </lineage>
</organism>
<protein>
    <submittedName>
        <fullName evidence="1">Uncharacterized protein</fullName>
    </submittedName>
</protein>
<evidence type="ECO:0000313" key="2">
    <source>
        <dbReference type="Proteomes" id="UP001177140"/>
    </source>
</evidence>